<organism evidence="2 3">
    <name type="scientific">Ancylostoma duodenale</name>
    <dbReference type="NCBI Taxonomy" id="51022"/>
    <lineage>
        <taxon>Eukaryota</taxon>
        <taxon>Metazoa</taxon>
        <taxon>Ecdysozoa</taxon>
        <taxon>Nematoda</taxon>
        <taxon>Chromadorea</taxon>
        <taxon>Rhabditida</taxon>
        <taxon>Rhabditina</taxon>
        <taxon>Rhabditomorpha</taxon>
        <taxon>Strongyloidea</taxon>
        <taxon>Ancylostomatidae</taxon>
        <taxon>Ancylostomatinae</taxon>
        <taxon>Ancylostoma</taxon>
    </lineage>
</organism>
<reference evidence="2 3" key="1">
    <citation type="submission" date="2013-12" db="EMBL/GenBank/DDBJ databases">
        <title>Draft genome of the parsitic nematode Ancylostoma duodenale.</title>
        <authorList>
            <person name="Mitreva M."/>
        </authorList>
    </citation>
    <scope>NUCLEOTIDE SEQUENCE [LARGE SCALE GENOMIC DNA]</scope>
    <source>
        <strain evidence="2 3">Zhejiang</strain>
    </source>
</reference>
<keyword evidence="3" id="KW-1185">Reference proteome</keyword>
<proteinExistence type="predicted"/>
<dbReference type="Proteomes" id="UP000054047">
    <property type="component" value="Unassembled WGS sequence"/>
</dbReference>
<protein>
    <submittedName>
        <fullName evidence="2">Uncharacterized protein</fullName>
    </submittedName>
</protein>
<accession>A0A0C2H7Y0</accession>
<gene>
    <name evidence="2" type="ORF">ANCDUO_01979</name>
</gene>
<name>A0A0C2H7Y0_9BILA</name>
<sequence>MRKKSAEPQCENVAGNEQAVSSDSTAPPPEKSIPVTRTRKRGTQQLTEATAGDEQVVSSAATAQVPEKSTPPIKTRKQATQQLNEAVAGDEQDVPSDSTAPPPEKSIPVTRTRKRGTQQTRTTSYTAVVVPGRTSCYAPVLSGRHGNRSKVRKAGLFPDLHMQSSVERNCG</sequence>
<feature type="region of interest" description="Disordered" evidence="1">
    <location>
        <begin position="1"/>
        <end position="125"/>
    </location>
</feature>
<evidence type="ECO:0000313" key="3">
    <source>
        <dbReference type="Proteomes" id="UP000054047"/>
    </source>
</evidence>
<evidence type="ECO:0000256" key="1">
    <source>
        <dbReference type="SAM" id="MobiDB-lite"/>
    </source>
</evidence>
<evidence type="ECO:0000313" key="2">
    <source>
        <dbReference type="EMBL" id="KIH67689.1"/>
    </source>
</evidence>
<dbReference type="EMBL" id="KN726601">
    <property type="protein sequence ID" value="KIH67689.1"/>
    <property type="molecule type" value="Genomic_DNA"/>
</dbReference>
<dbReference type="AlphaFoldDB" id="A0A0C2H7Y0"/>